<sequence length="845" mass="94603">MPLLFLTSLTSTSTSHFAYSQLRSPCPANRRTLSRRITHVNPTFSASSEAELPPWNRAKPRGIVLANSSVRIEKGKYRYEVETIINKLSSLPPRGSIARCLETFRGRVSISDFAVIFREFAQRGDWQRSLRLFKYLQRQSWCRLDEHIYAIVIGVLGRESLVEKARELFDEMPAQAVPRTALSYAAIINAYARNGLHEISVDLLAQMKAEHIAPSVIIYNTVLNACGRAELPWDTLLGLFAEMRHDGIHPDIVTYNTLIAAAGSRGLPHQVEMVFRVMLDAGVSPDNFTYGCIVDTFSKLGRLGRVSELLTEMEVAGHFPDAAAYNLLMEAYAREGEASKAMAVLRQMQTAGVTPTASTYDILLNLYGRNGFYENVRELFIEMKLGKTEPDVSTYNILIQVFGEGGYFKEVVTLFLDMVEEKVEPNMETYESLIFACGKGGLHEDAKRILSHMSSKGVVPSCKAYTGVVEAYGQAAMYEEALVTFNTMHEVGSMPTVETYNSLLYAFAKGGLFKEAEAVLMRMDGAGIQRNEDSFSGLIQAYCQGGQFKSAVKAFVEMQDSSCNLYERILEATLNVYSSAGLVDQSRERFQEIQSTGITPSVIAYCMFLSVLAKNDRWDDAYQVLNEMKSGRISNTHQVIGSMIKGDCDDGSNWQMVEYVLDKYNSAGCSLTLRLYNALIDVLWWFGQKARAARVLQEATAQGVFPELYRRSKLVWSVDVHRMSVGGALTAISVWLHDIVEKFQAVDLPYLATVVVVRGVMEKSTTARELPIAKAAYGFLRDHMPQFFHFPAWNKGRIISRRYQLKRLASQSINTMVPINNMDLPRPGTPLNMLDVIEDLTDDNG</sequence>
<feature type="repeat" description="PPR" evidence="3">
    <location>
        <begin position="321"/>
        <end position="355"/>
    </location>
</feature>
<feature type="repeat" description="PPR" evidence="3">
    <location>
        <begin position="251"/>
        <end position="285"/>
    </location>
</feature>
<dbReference type="InterPro" id="IPR011990">
    <property type="entry name" value="TPR-like_helical_dom_sf"/>
</dbReference>
<dbReference type="SMART" id="SM00463">
    <property type="entry name" value="SMR"/>
    <property type="match status" value="1"/>
</dbReference>
<dbReference type="FunFam" id="1.25.40.10:FF:000530">
    <property type="entry name" value="Pentatricopeptide repeat-containing protein At1g74850, chloroplastic"/>
    <property type="match status" value="1"/>
</dbReference>
<dbReference type="NCBIfam" id="TIGR00756">
    <property type="entry name" value="PPR"/>
    <property type="match status" value="12"/>
</dbReference>
<proteinExistence type="inferred from homology"/>
<dbReference type="InterPro" id="IPR002625">
    <property type="entry name" value="Smr_dom"/>
</dbReference>
<dbReference type="OrthoDB" id="185373at2759"/>
<dbReference type="InterPro" id="IPR033443">
    <property type="entry name" value="PROP1-like_PPR_dom"/>
</dbReference>
<name>A0A835QCH3_VANPL</name>
<feature type="repeat" description="PPR" evidence="3">
    <location>
        <begin position="531"/>
        <end position="565"/>
    </location>
</feature>
<feature type="repeat" description="PPR" evidence="3">
    <location>
        <begin position="286"/>
        <end position="320"/>
    </location>
</feature>
<dbReference type="Proteomes" id="UP000639772">
    <property type="component" value="Chromosome 10"/>
</dbReference>
<organism evidence="5 6">
    <name type="scientific">Vanilla planifolia</name>
    <name type="common">Vanilla</name>
    <dbReference type="NCBI Taxonomy" id="51239"/>
    <lineage>
        <taxon>Eukaryota</taxon>
        <taxon>Viridiplantae</taxon>
        <taxon>Streptophyta</taxon>
        <taxon>Embryophyta</taxon>
        <taxon>Tracheophyta</taxon>
        <taxon>Spermatophyta</taxon>
        <taxon>Magnoliopsida</taxon>
        <taxon>Liliopsida</taxon>
        <taxon>Asparagales</taxon>
        <taxon>Orchidaceae</taxon>
        <taxon>Vanilloideae</taxon>
        <taxon>Vanilleae</taxon>
        <taxon>Vanilla</taxon>
    </lineage>
</organism>
<dbReference type="PANTHER" id="PTHR47447">
    <property type="entry name" value="OS03G0856100 PROTEIN"/>
    <property type="match status" value="1"/>
</dbReference>
<dbReference type="Pfam" id="PF01535">
    <property type="entry name" value="PPR"/>
    <property type="match status" value="2"/>
</dbReference>
<reference evidence="5 6" key="1">
    <citation type="journal article" date="2020" name="Nat. Food">
        <title>A phased Vanilla planifolia genome enables genetic improvement of flavour and production.</title>
        <authorList>
            <person name="Hasing T."/>
            <person name="Tang H."/>
            <person name="Brym M."/>
            <person name="Khazi F."/>
            <person name="Huang T."/>
            <person name="Chambers A.H."/>
        </authorList>
    </citation>
    <scope>NUCLEOTIDE SEQUENCE [LARGE SCALE GENOMIC DNA]</scope>
    <source>
        <tissue evidence="5">Leaf</tissue>
    </source>
</reference>
<feature type="domain" description="Smr" evidence="4">
    <location>
        <begin position="718"/>
        <end position="803"/>
    </location>
</feature>
<evidence type="ECO:0000256" key="1">
    <source>
        <dbReference type="ARBA" id="ARBA00007626"/>
    </source>
</evidence>
<comment type="similarity">
    <text evidence="1">Belongs to the PPR family. P subfamily.</text>
</comment>
<evidence type="ECO:0000313" key="5">
    <source>
        <dbReference type="EMBL" id="KAG0465282.1"/>
    </source>
</evidence>
<accession>A0A835QCH3</accession>
<dbReference type="InterPro" id="IPR002885">
    <property type="entry name" value="PPR_rpt"/>
</dbReference>
<feature type="repeat" description="PPR" evidence="3">
    <location>
        <begin position="461"/>
        <end position="495"/>
    </location>
</feature>
<dbReference type="PROSITE" id="PS51375">
    <property type="entry name" value="PPR"/>
    <property type="match status" value="13"/>
</dbReference>
<dbReference type="Gene3D" id="1.25.40.10">
    <property type="entry name" value="Tetratricopeptide repeat domain"/>
    <property type="match status" value="5"/>
</dbReference>
<dbReference type="PROSITE" id="PS50828">
    <property type="entry name" value="SMR"/>
    <property type="match status" value="1"/>
</dbReference>
<dbReference type="Pfam" id="PF17177">
    <property type="entry name" value="PPR_long"/>
    <property type="match status" value="1"/>
</dbReference>
<feature type="repeat" description="PPR" evidence="3">
    <location>
        <begin position="601"/>
        <end position="635"/>
    </location>
</feature>
<dbReference type="Pfam" id="PF13041">
    <property type="entry name" value="PPR_2"/>
    <property type="match status" value="1"/>
</dbReference>
<evidence type="ECO:0000256" key="3">
    <source>
        <dbReference type="PROSITE-ProRule" id="PRU00708"/>
    </source>
</evidence>
<feature type="repeat" description="PPR" evidence="3">
    <location>
        <begin position="215"/>
        <end position="250"/>
    </location>
</feature>
<feature type="repeat" description="PPR" evidence="3">
    <location>
        <begin position="180"/>
        <end position="214"/>
    </location>
</feature>
<dbReference type="EMBL" id="JADCNM010000010">
    <property type="protein sequence ID" value="KAG0465282.1"/>
    <property type="molecule type" value="Genomic_DNA"/>
</dbReference>
<gene>
    <name evidence="5" type="ORF">HPP92_019446</name>
</gene>
<feature type="repeat" description="PPR" evidence="3">
    <location>
        <begin position="391"/>
        <end position="425"/>
    </location>
</feature>
<comment type="caution">
    <text evidence="5">The sequence shown here is derived from an EMBL/GenBank/DDBJ whole genome shotgun (WGS) entry which is preliminary data.</text>
</comment>
<dbReference type="Pfam" id="PF13812">
    <property type="entry name" value="PPR_3"/>
    <property type="match status" value="2"/>
</dbReference>
<feature type="repeat" description="PPR" evidence="3">
    <location>
        <begin position="356"/>
        <end position="390"/>
    </location>
</feature>
<feature type="repeat" description="PPR" evidence="3">
    <location>
        <begin position="496"/>
        <end position="530"/>
    </location>
</feature>
<evidence type="ECO:0000313" key="6">
    <source>
        <dbReference type="Proteomes" id="UP000639772"/>
    </source>
</evidence>
<dbReference type="AlphaFoldDB" id="A0A835QCH3"/>
<dbReference type="PANTHER" id="PTHR47447:SF23">
    <property type="entry name" value="PENTACOTRIPEPTIDE-REPEAT REGION OF PRORP DOMAIN-CONTAINING PROTEIN"/>
    <property type="match status" value="1"/>
</dbReference>
<evidence type="ECO:0000256" key="2">
    <source>
        <dbReference type="ARBA" id="ARBA00022737"/>
    </source>
</evidence>
<feature type="repeat" description="PPR" evidence="3">
    <location>
        <begin position="145"/>
        <end position="179"/>
    </location>
</feature>
<protein>
    <recommendedName>
        <fullName evidence="4">Smr domain-containing protein</fullName>
    </recommendedName>
</protein>
<evidence type="ECO:0000259" key="4">
    <source>
        <dbReference type="PROSITE" id="PS50828"/>
    </source>
</evidence>
<feature type="repeat" description="PPR" evidence="3">
    <location>
        <begin position="426"/>
        <end position="460"/>
    </location>
</feature>
<keyword evidence="2" id="KW-0677">Repeat</keyword>